<reference evidence="2 3" key="1">
    <citation type="submission" date="2019-05" db="EMBL/GenBank/DDBJ databases">
        <title>Emergence of the Ug99 lineage of the wheat stem rust pathogen through somatic hybridization.</title>
        <authorList>
            <person name="Li F."/>
            <person name="Upadhyaya N.M."/>
            <person name="Sperschneider J."/>
            <person name="Matny O."/>
            <person name="Nguyen-Phuc H."/>
            <person name="Mago R."/>
            <person name="Raley C."/>
            <person name="Miller M.E."/>
            <person name="Silverstein K.A.T."/>
            <person name="Henningsen E."/>
            <person name="Hirsch C.D."/>
            <person name="Visser B."/>
            <person name="Pretorius Z.A."/>
            <person name="Steffenson B.J."/>
            <person name="Schwessinger B."/>
            <person name="Dodds P.N."/>
            <person name="Figueroa M."/>
        </authorList>
    </citation>
    <scope>NUCLEOTIDE SEQUENCE [LARGE SCALE GENOMIC DNA]</scope>
    <source>
        <strain evidence="2 3">Ug99</strain>
    </source>
</reference>
<feature type="chain" id="PRO_5022682082" evidence="1">
    <location>
        <begin position="23"/>
        <end position="151"/>
    </location>
</feature>
<name>A0A5B0SKQ9_PUCGR</name>
<feature type="signal peptide" evidence="1">
    <location>
        <begin position="1"/>
        <end position="22"/>
    </location>
</feature>
<organism evidence="2 3">
    <name type="scientific">Puccinia graminis f. sp. tritici</name>
    <dbReference type="NCBI Taxonomy" id="56615"/>
    <lineage>
        <taxon>Eukaryota</taxon>
        <taxon>Fungi</taxon>
        <taxon>Dikarya</taxon>
        <taxon>Basidiomycota</taxon>
        <taxon>Pucciniomycotina</taxon>
        <taxon>Pucciniomycetes</taxon>
        <taxon>Pucciniales</taxon>
        <taxon>Pucciniaceae</taxon>
        <taxon>Puccinia</taxon>
    </lineage>
</organism>
<evidence type="ECO:0000256" key="1">
    <source>
        <dbReference type="SAM" id="SignalP"/>
    </source>
</evidence>
<comment type="caution">
    <text evidence="2">The sequence shown here is derived from an EMBL/GenBank/DDBJ whole genome shotgun (WGS) entry which is preliminary data.</text>
</comment>
<evidence type="ECO:0000313" key="3">
    <source>
        <dbReference type="Proteomes" id="UP000325313"/>
    </source>
</evidence>
<gene>
    <name evidence="2" type="ORF">PGTUg99_029121</name>
</gene>
<accession>A0A5B0SKQ9</accession>
<evidence type="ECO:0000313" key="2">
    <source>
        <dbReference type="EMBL" id="KAA1138561.1"/>
    </source>
</evidence>
<dbReference type="Proteomes" id="UP000325313">
    <property type="component" value="Unassembled WGS sequence"/>
</dbReference>
<dbReference type="EMBL" id="VDEP01000002">
    <property type="protein sequence ID" value="KAA1138561.1"/>
    <property type="molecule type" value="Genomic_DNA"/>
</dbReference>
<proteinExistence type="predicted"/>
<protein>
    <submittedName>
        <fullName evidence="2">Uncharacterized protein</fullName>
    </submittedName>
</protein>
<dbReference type="AlphaFoldDB" id="A0A5B0SKQ9"/>
<keyword evidence="1" id="KW-0732">Signal</keyword>
<sequence length="151" mass="16711">MKLPSLACLVVLALAMPEWCSGTVCHLCNQKSLPQFDPETGIRPYPTLAECGQVMKNGDICKQIREKAYYKCSRSAGCGTLHVVNVRKQWDGSEISKTECRHENKYIVDQNINTPILPFPAPAPKAPPPTIQLPAAKEAPSSSGYVYHKWI</sequence>